<name>A0A918QHC2_9ACTN</name>
<evidence type="ECO:0008006" key="5">
    <source>
        <dbReference type="Google" id="ProtNLM"/>
    </source>
</evidence>
<evidence type="ECO:0000256" key="2">
    <source>
        <dbReference type="SAM" id="MobiDB-lite"/>
    </source>
</evidence>
<keyword evidence="1" id="KW-0238">DNA-binding</keyword>
<dbReference type="EMBL" id="BMWG01000019">
    <property type="protein sequence ID" value="GGZ49976.1"/>
    <property type="molecule type" value="Genomic_DNA"/>
</dbReference>
<dbReference type="Proteomes" id="UP000630936">
    <property type="component" value="Unassembled WGS sequence"/>
</dbReference>
<reference evidence="3" key="2">
    <citation type="submission" date="2020-09" db="EMBL/GenBank/DDBJ databases">
        <authorList>
            <person name="Sun Q."/>
            <person name="Ohkuma M."/>
        </authorList>
    </citation>
    <scope>NUCLEOTIDE SEQUENCE</scope>
    <source>
        <strain evidence="3">JCM 4988</strain>
    </source>
</reference>
<accession>A0A918QHC2</accession>
<sequence length="128" mass="13934">MLMGFSKKAWKAEPGEERQEALAWLERNSLPVSELKDPDTLRRVLDALCHKLDGTAAAAKTVKRKKAAVNEVFGVAVERGYFTRNPLNGLRWTAPEVADEVDPDCVPNPKSSTSAKPSAASRPQDGAC</sequence>
<organism evidence="3 4">
    <name type="scientific">Streptomyces inusitatus</name>
    <dbReference type="NCBI Taxonomy" id="68221"/>
    <lineage>
        <taxon>Bacteria</taxon>
        <taxon>Bacillati</taxon>
        <taxon>Actinomycetota</taxon>
        <taxon>Actinomycetes</taxon>
        <taxon>Kitasatosporales</taxon>
        <taxon>Streptomycetaceae</taxon>
        <taxon>Streptomyces</taxon>
    </lineage>
</organism>
<feature type="region of interest" description="Disordered" evidence="2">
    <location>
        <begin position="99"/>
        <end position="128"/>
    </location>
</feature>
<proteinExistence type="predicted"/>
<evidence type="ECO:0000313" key="4">
    <source>
        <dbReference type="Proteomes" id="UP000630936"/>
    </source>
</evidence>
<reference evidence="3" key="1">
    <citation type="journal article" date="2014" name="Int. J. Syst. Evol. Microbiol.">
        <title>Complete genome sequence of Corynebacterium casei LMG S-19264T (=DSM 44701T), isolated from a smear-ripened cheese.</title>
        <authorList>
            <consortium name="US DOE Joint Genome Institute (JGI-PGF)"/>
            <person name="Walter F."/>
            <person name="Albersmeier A."/>
            <person name="Kalinowski J."/>
            <person name="Ruckert C."/>
        </authorList>
    </citation>
    <scope>NUCLEOTIDE SEQUENCE</scope>
    <source>
        <strain evidence="3">JCM 4988</strain>
    </source>
</reference>
<feature type="compositionally biased region" description="Low complexity" evidence="2">
    <location>
        <begin position="109"/>
        <end position="121"/>
    </location>
</feature>
<dbReference type="GO" id="GO:0003677">
    <property type="term" value="F:DNA binding"/>
    <property type="evidence" value="ECO:0007669"/>
    <property type="project" value="UniProtKB-KW"/>
</dbReference>
<evidence type="ECO:0000256" key="1">
    <source>
        <dbReference type="ARBA" id="ARBA00023125"/>
    </source>
</evidence>
<evidence type="ECO:0000313" key="3">
    <source>
        <dbReference type="EMBL" id="GGZ49976.1"/>
    </source>
</evidence>
<dbReference type="AlphaFoldDB" id="A0A918QHC2"/>
<keyword evidence="4" id="KW-1185">Reference proteome</keyword>
<dbReference type="Gene3D" id="1.10.150.130">
    <property type="match status" value="1"/>
</dbReference>
<protein>
    <recommendedName>
        <fullName evidence="5">Integrase</fullName>
    </recommendedName>
</protein>
<dbReference type="InterPro" id="IPR010998">
    <property type="entry name" value="Integrase_recombinase_N"/>
</dbReference>
<gene>
    <name evidence="3" type="ORF">GCM10010387_50350</name>
</gene>
<comment type="caution">
    <text evidence="3">The sequence shown here is derived from an EMBL/GenBank/DDBJ whole genome shotgun (WGS) entry which is preliminary data.</text>
</comment>